<comment type="similarity">
    <text evidence="1">Belongs to the universal stress protein A family.</text>
</comment>
<organism evidence="3 4">
    <name type="scientific">Candidatus Synechococcus calcipolaris G9</name>
    <dbReference type="NCBI Taxonomy" id="1497997"/>
    <lineage>
        <taxon>Bacteria</taxon>
        <taxon>Bacillati</taxon>
        <taxon>Cyanobacteriota</taxon>
        <taxon>Cyanophyceae</taxon>
        <taxon>Synechococcales</taxon>
        <taxon>Synechococcaceae</taxon>
        <taxon>Synechococcus</taxon>
    </lineage>
</organism>
<evidence type="ECO:0000256" key="1">
    <source>
        <dbReference type="ARBA" id="ARBA00008791"/>
    </source>
</evidence>
<gene>
    <name evidence="3" type="ORF">L3556_10770</name>
</gene>
<comment type="caution">
    <text evidence="3">The sequence shown here is derived from an EMBL/GenBank/DDBJ whole genome shotgun (WGS) entry which is preliminary data.</text>
</comment>
<protein>
    <submittedName>
        <fullName evidence="3">Universal stress protein</fullName>
    </submittedName>
</protein>
<evidence type="ECO:0000313" key="3">
    <source>
        <dbReference type="EMBL" id="MDG2991407.1"/>
    </source>
</evidence>
<reference evidence="3" key="2">
    <citation type="submission" date="2022-01" db="EMBL/GenBank/DDBJ databases">
        <authorList>
            <person name="Zivanovic Y."/>
            <person name="Moreira D."/>
            <person name="Lopez-Garcia P."/>
        </authorList>
    </citation>
    <scope>NUCLEOTIDE SEQUENCE</scope>
    <source>
        <strain evidence="3">G9</strain>
    </source>
</reference>
<dbReference type="InterPro" id="IPR014729">
    <property type="entry name" value="Rossmann-like_a/b/a_fold"/>
</dbReference>
<dbReference type="InterPro" id="IPR006015">
    <property type="entry name" value="Universal_stress_UspA"/>
</dbReference>
<keyword evidence="4" id="KW-1185">Reference proteome</keyword>
<dbReference type="PANTHER" id="PTHR46268:SF6">
    <property type="entry name" value="UNIVERSAL STRESS PROTEIN UP12"/>
    <property type="match status" value="1"/>
</dbReference>
<dbReference type="PRINTS" id="PR01438">
    <property type="entry name" value="UNVRSLSTRESS"/>
</dbReference>
<dbReference type="SUPFAM" id="SSF52402">
    <property type="entry name" value="Adenine nucleotide alpha hydrolases-like"/>
    <property type="match status" value="1"/>
</dbReference>
<accession>A0ABT6F0P3</accession>
<dbReference type="CDD" id="cd00293">
    <property type="entry name" value="USP-like"/>
    <property type="match status" value="1"/>
</dbReference>
<dbReference type="InterPro" id="IPR006016">
    <property type="entry name" value="UspA"/>
</dbReference>
<dbReference type="RefSeq" id="WP_277867276.1">
    <property type="nucleotide sequence ID" value="NZ_JAKKUT010000002.1"/>
</dbReference>
<name>A0ABT6F0P3_9SYNE</name>
<evidence type="ECO:0000313" key="4">
    <source>
        <dbReference type="Proteomes" id="UP001154265"/>
    </source>
</evidence>
<sequence>MFKTILFPIDRSRDTQEAVQTVVELVRLCQSKLILLSVQNDQIADPDLAAAIASFLEEAKTAFSAQGIIAETLLRQGKPAFVICDVADELQIDLIVMGCRGTGLTQEGINESVSNRVINLSSCPVLVVP</sequence>
<proteinExistence type="inferred from homology"/>
<dbReference type="PANTHER" id="PTHR46268">
    <property type="entry name" value="STRESS RESPONSE PROTEIN NHAX"/>
    <property type="match status" value="1"/>
</dbReference>
<feature type="domain" description="UspA" evidence="2">
    <location>
        <begin position="1"/>
        <end position="129"/>
    </location>
</feature>
<evidence type="ECO:0000259" key="2">
    <source>
        <dbReference type="Pfam" id="PF00582"/>
    </source>
</evidence>
<dbReference type="Pfam" id="PF00582">
    <property type="entry name" value="Usp"/>
    <property type="match status" value="1"/>
</dbReference>
<dbReference type="EMBL" id="JAKKUT010000002">
    <property type="protein sequence ID" value="MDG2991407.1"/>
    <property type="molecule type" value="Genomic_DNA"/>
</dbReference>
<dbReference type="Gene3D" id="3.40.50.620">
    <property type="entry name" value="HUPs"/>
    <property type="match status" value="1"/>
</dbReference>
<dbReference type="Proteomes" id="UP001154265">
    <property type="component" value="Unassembled WGS sequence"/>
</dbReference>
<reference evidence="3" key="1">
    <citation type="journal article" date="2022" name="Genome Biol. Evol.">
        <title>A New Gene Family Diagnostic for Intracellular Biomineralization of Amorphous Ca Carbonates by Cyanobacteria.</title>
        <authorList>
            <person name="Benzerara K."/>
            <person name="Duprat E."/>
            <person name="Bitard-Feildel T."/>
            <person name="Caumes G."/>
            <person name="Cassier-Chauvat C."/>
            <person name="Chauvat F."/>
            <person name="Dezi M."/>
            <person name="Diop S.I."/>
            <person name="Gaschignard G."/>
            <person name="Gorgen S."/>
            <person name="Gugger M."/>
            <person name="Lopez-Garcia P."/>
            <person name="Millet M."/>
            <person name="Skouri-Panet F."/>
            <person name="Moreira D."/>
            <person name="Callebaut I."/>
        </authorList>
    </citation>
    <scope>NUCLEOTIDE SEQUENCE</scope>
    <source>
        <strain evidence="3">G9</strain>
    </source>
</reference>